<dbReference type="EMBL" id="FNSO01000003">
    <property type="protein sequence ID" value="SEB45864.1"/>
    <property type="molecule type" value="Genomic_DNA"/>
</dbReference>
<protein>
    <recommendedName>
        <fullName evidence="7">DUF3893 domain-containing protein</fullName>
    </recommendedName>
</protein>
<dbReference type="STRING" id="208445.SAMN04489727_1916"/>
<evidence type="ECO:0000259" key="2">
    <source>
        <dbReference type="Pfam" id="PF13032"/>
    </source>
</evidence>
<dbReference type="RefSeq" id="WP_091305481.1">
    <property type="nucleotide sequence ID" value="NZ_FNSO01000003.1"/>
</dbReference>
<dbReference type="InterPro" id="IPR025085">
    <property type="entry name" value="pPIWI_RE_X"/>
</dbReference>
<evidence type="ECO:0000256" key="1">
    <source>
        <dbReference type="SAM" id="MobiDB-lite"/>
    </source>
</evidence>
<dbReference type="OrthoDB" id="3199411at2"/>
<feature type="domain" description="pPIWI-RE module N-terminal" evidence="3">
    <location>
        <begin position="13"/>
        <end position="410"/>
    </location>
</feature>
<feature type="domain" description="Prokaryotic pPIWI-RE MID" evidence="4">
    <location>
        <begin position="487"/>
        <end position="620"/>
    </location>
</feature>
<proteinExistence type="predicted"/>
<evidence type="ECO:0000313" key="6">
    <source>
        <dbReference type="Proteomes" id="UP000199622"/>
    </source>
</evidence>
<evidence type="ECO:0000313" key="5">
    <source>
        <dbReference type="EMBL" id="SEB45864.1"/>
    </source>
</evidence>
<gene>
    <name evidence="5" type="ORF">SAMN04489727_1916</name>
</gene>
<dbReference type="Pfam" id="PF13032">
    <property type="entry name" value="RNaseH_pPIWI_RE"/>
    <property type="match status" value="1"/>
</dbReference>
<accession>A0A1H4JHS3</accession>
<feature type="domain" description="pPIWI-RE RNaseH" evidence="2">
    <location>
        <begin position="633"/>
        <end position="898"/>
    </location>
</feature>
<sequence length="924" mass="102913">MVFNEIQPAALIPDPDNGPYELDLHTLAFPAAWRDPVLDLYKFGKSDAKQAKIKEVPIKSLNALIRTVAPDLVTVDANASFDATQPWLYSRTDYPPRILARLVHAWLRNLQPTPEGFQRFRETARMLDVDSLCWQSETVDLLEHELSPGGTCVPASRLYRVLPEILADRIAAQPAYEFCGEHVKFHRVAVDARANGAELMSWPPLKHTTKVTDKDARNRYGSHRDWRYSAVISVSLRTVPFSPNPRIYLSTRIRRWVAGQVSMSGTQRVSAYLLTKEPFIEDGQQPGRFAVAQFAWNPRTRQIEWVQGGPEGMLARVGAIDNLPAADVFAKEPDTWIDERDGIQGAASYHTMMGWHGVGAGLMPAERRRLTEWAAAALEPELIPAPALVRSKVKQNPAKLLTPKVPVPKQNATDDEIEQAVATNRLIDFDNSVRRREYAALALDDRDLTAVLLYQSSHMRNQLIQAAEASLGLADYREAAGPDVWSWNAPDLRVRIHARELGALGAPLGTSERAPRKGQEHIDAIGHRRSAVAAHLRTLAAELGEATVITFVELDGRDKFKPRTTDPKFAVRLGCADAGMVSQFFTPGNPNDPDDDAEFRVAAAWADGLRQLGMRLIPEHTVGDKIPDGLNQLAFWIVKRQATGETHRPQFTPVAVLIRPGQKCILGRTPEMTEWVPYPQLLIALTGQVRPQDLSTADQQTKAVAAFVQNTIYAMRGTPTLVVTHAQNTRNRWPWLTNSGLIADRIKLGNGPAQRIRLFGSNLHIARIATNDRDETPQWWAPKNDESGGISKGLWKLTNIDKNSHVFYSTSDKSGTHTLSVEATKLTHRINPKGKEEIRPDKNAWNPELLEITMIGFSDAAEAEHWAMFLHQQRSAEDYRDALALPLIQHIAELTSQYGLPHDDEPDDTPDTQPDQAEATAAGS</sequence>
<keyword evidence="6" id="KW-1185">Reference proteome</keyword>
<evidence type="ECO:0000259" key="3">
    <source>
        <dbReference type="Pfam" id="PF13111"/>
    </source>
</evidence>
<organism evidence="5 6">
    <name type="scientific">Amycolatopsis tolypomycina</name>
    <dbReference type="NCBI Taxonomy" id="208445"/>
    <lineage>
        <taxon>Bacteria</taxon>
        <taxon>Bacillati</taxon>
        <taxon>Actinomycetota</taxon>
        <taxon>Actinomycetes</taxon>
        <taxon>Pseudonocardiales</taxon>
        <taxon>Pseudonocardiaceae</taxon>
        <taxon>Amycolatopsis</taxon>
    </lineage>
</organism>
<feature type="region of interest" description="Disordered" evidence="1">
    <location>
        <begin position="898"/>
        <end position="924"/>
    </location>
</feature>
<dbReference type="Pfam" id="PF13111">
    <property type="entry name" value="pPIWI_RE_X"/>
    <property type="match status" value="1"/>
</dbReference>
<dbReference type="AlphaFoldDB" id="A0A1H4JHS3"/>
<dbReference type="InterPro" id="IPR040496">
    <property type="entry name" value="MID_pPIWI_RE"/>
</dbReference>
<evidence type="ECO:0000259" key="4">
    <source>
        <dbReference type="Pfam" id="PF18157"/>
    </source>
</evidence>
<dbReference type="InterPro" id="IPR024996">
    <property type="entry name" value="RNaseH_pPIWI_RE"/>
</dbReference>
<dbReference type="Pfam" id="PF18157">
    <property type="entry name" value="MID_pPIWI_RE"/>
    <property type="match status" value="1"/>
</dbReference>
<name>A0A1H4JHS3_9PSEU</name>
<evidence type="ECO:0008006" key="7">
    <source>
        <dbReference type="Google" id="ProtNLM"/>
    </source>
</evidence>
<dbReference type="Proteomes" id="UP000199622">
    <property type="component" value="Unassembled WGS sequence"/>
</dbReference>
<reference evidence="6" key="1">
    <citation type="submission" date="2016-10" db="EMBL/GenBank/DDBJ databases">
        <authorList>
            <person name="Varghese N."/>
            <person name="Submissions S."/>
        </authorList>
    </citation>
    <scope>NUCLEOTIDE SEQUENCE [LARGE SCALE GENOMIC DNA]</scope>
    <source>
        <strain evidence="6">DSM 44544</strain>
    </source>
</reference>